<evidence type="ECO:0000256" key="1">
    <source>
        <dbReference type="SAM" id="MobiDB-lite"/>
    </source>
</evidence>
<gene>
    <name evidence="2" type="ORF">ACFFLM_16815</name>
</gene>
<protein>
    <submittedName>
        <fullName evidence="2">Permease prefix domain 1-containing protein</fullName>
    </submittedName>
</protein>
<dbReference type="EMBL" id="JBHLYR010000052">
    <property type="protein sequence ID" value="MFB9993626.1"/>
    <property type="molecule type" value="Genomic_DNA"/>
</dbReference>
<comment type="caution">
    <text evidence="2">The sequence shown here is derived from an EMBL/GenBank/DDBJ whole genome shotgun (WGS) entry which is preliminary data.</text>
</comment>
<keyword evidence="3" id="KW-1185">Reference proteome</keyword>
<name>A0ABV6B405_9DEIO</name>
<dbReference type="Proteomes" id="UP001589733">
    <property type="component" value="Unassembled WGS sequence"/>
</dbReference>
<dbReference type="NCBIfam" id="NF038403">
    <property type="entry name" value="perm_prefix_1"/>
    <property type="match status" value="1"/>
</dbReference>
<feature type="region of interest" description="Disordered" evidence="1">
    <location>
        <begin position="372"/>
        <end position="392"/>
    </location>
</feature>
<evidence type="ECO:0000313" key="3">
    <source>
        <dbReference type="Proteomes" id="UP001589733"/>
    </source>
</evidence>
<evidence type="ECO:0000313" key="2">
    <source>
        <dbReference type="EMBL" id="MFB9993626.1"/>
    </source>
</evidence>
<dbReference type="RefSeq" id="WP_380012831.1">
    <property type="nucleotide sequence ID" value="NZ_JBHLYR010000052.1"/>
</dbReference>
<proteinExistence type="predicted"/>
<dbReference type="InterPro" id="IPR047928">
    <property type="entry name" value="Perm_prefix_1"/>
</dbReference>
<reference evidence="2 3" key="1">
    <citation type="submission" date="2024-09" db="EMBL/GenBank/DDBJ databases">
        <authorList>
            <person name="Sun Q."/>
            <person name="Mori K."/>
        </authorList>
    </citation>
    <scope>NUCLEOTIDE SEQUENCE [LARGE SCALE GENOMIC DNA]</scope>
    <source>
        <strain evidence="2 3">JCM 13503</strain>
    </source>
</reference>
<accession>A0ABV6B405</accession>
<organism evidence="2 3">
    <name type="scientific">Deinococcus oregonensis</name>
    <dbReference type="NCBI Taxonomy" id="1805970"/>
    <lineage>
        <taxon>Bacteria</taxon>
        <taxon>Thermotogati</taxon>
        <taxon>Deinococcota</taxon>
        <taxon>Deinococci</taxon>
        <taxon>Deinococcales</taxon>
        <taxon>Deinococcaceae</taxon>
        <taxon>Deinococcus</taxon>
    </lineage>
</organism>
<feature type="compositionally biased region" description="Polar residues" evidence="1">
    <location>
        <begin position="383"/>
        <end position="392"/>
    </location>
</feature>
<sequence length="392" mass="42695">MANATRRTGRLIAYDEAIQADRMTRRLNRASRLLSIDAYIHRATLGLPKAERLDAAAELRAHLLERTAEHEAQGFSREEAEFLAVKGMGDPHPVNRSLLGHALTHKAGWLALALLLAGGGGWWASREWLPPRVGIAFEAATPADIARLFADPDAPRGTYQAATLTYPRGTQAVVYANVASSDIRNGNEDVFINVTNIKDLLEQNFRGRLPGSYRFQERWLIAAQRMNCKAQPRARLFVATRTISSSFWNSGANVQSGSATIVGECNNPSILLRQRGGEFPGVVPPDGEASLLTSASGHHTLPLNQWTVLRRLVVDPQADPNTVGIPLDGYNNGYSKQARGSFVAVLPLDRLPKQTDGGYSYGAGVIKLEGDTQNLPLLPPTVPESSRPQTLP</sequence>